<proteinExistence type="evidence at transcript level"/>
<name>Q7XY36_GRIJA</name>
<feature type="non-terminal residue" evidence="3">
    <location>
        <position position="1"/>
    </location>
</feature>
<dbReference type="InterPro" id="IPR050154">
    <property type="entry name" value="UbiB_kinase"/>
</dbReference>
<feature type="non-terminal residue" evidence="3">
    <location>
        <position position="212"/>
    </location>
</feature>
<evidence type="ECO:0000313" key="3">
    <source>
        <dbReference type="EMBL" id="AAP80842.1"/>
    </source>
</evidence>
<evidence type="ECO:0000256" key="2">
    <source>
        <dbReference type="SAM" id="MobiDB-lite"/>
    </source>
</evidence>
<accession>Q7XY36</accession>
<dbReference type="PANTHER" id="PTHR10566:SF113">
    <property type="entry name" value="PROTEIN ACTIVITY OF BC1 COMPLEX KINASE 7, CHLOROPLASTIC"/>
    <property type="match status" value="1"/>
</dbReference>
<feature type="region of interest" description="Disordered" evidence="2">
    <location>
        <begin position="1"/>
        <end position="111"/>
    </location>
</feature>
<dbReference type="PANTHER" id="PTHR10566">
    <property type="entry name" value="CHAPERONE-ACTIVITY OF BC1 COMPLEX CABC1 -RELATED"/>
    <property type="match status" value="1"/>
</dbReference>
<feature type="compositionally biased region" description="Pro residues" evidence="2">
    <location>
        <begin position="26"/>
        <end position="36"/>
    </location>
</feature>
<sequence length="212" mass="22390">HEGLTPTAVSSGRAAVPRDRSSIPNSPLPNPQPPPDQSVLDAISSAPPPGSDPSTLSSDVPLVTPPVAAVAQPVPPPSTIPPTQSTYPTAAPPPTTVSASPSKPASASPVTQTDDIAASWARKGRANAISRTVEIWAFFFTTVTAELKNRKIEDKAELALARRESARRLKDGLLRLGPTFIKLGQLLSTRVDVVPKEYIEELSVLQDRVPGF</sequence>
<feature type="compositionally biased region" description="Low complexity" evidence="2">
    <location>
        <begin position="96"/>
        <end position="111"/>
    </location>
</feature>
<dbReference type="AlphaFoldDB" id="Q7XY36"/>
<organism evidence="3">
    <name type="scientific">Griffithsia japonica</name>
    <name type="common">Red alga</name>
    <dbReference type="NCBI Taxonomy" id="83288"/>
    <lineage>
        <taxon>Eukaryota</taxon>
        <taxon>Rhodophyta</taxon>
        <taxon>Florideophyceae</taxon>
        <taxon>Rhodymeniophycidae</taxon>
        <taxon>Ceramiales</taxon>
        <taxon>Ceramiaceae</taxon>
        <taxon>Griffithsia</taxon>
    </lineage>
</organism>
<evidence type="ECO:0000256" key="1">
    <source>
        <dbReference type="ARBA" id="ARBA00009670"/>
    </source>
</evidence>
<protein>
    <submittedName>
        <fullName evidence="3">ABC transporter protein</fullName>
    </submittedName>
</protein>
<feature type="compositionally biased region" description="Low complexity" evidence="2">
    <location>
        <begin position="60"/>
        <end position="72"/>
    </location>
</feature>
<dbReference type="EMBL" id="AF542032">
    <property type="protein sequence ID" value="AAP80842.1"/>
    <property type="molecule type" value="mRNA"/>
</dbReference>
<comment type="similarity">
    <text evidence="1">Belongs to the protein kinase superfamily. ADCK protein kinase family.</text>
</comment>
<reference evidence="3" key="1">
    <citation type="submission" date="2002-08" db="EMBL/GenBank/DDBJ databases">
        <authorList>
            <person name="Liu C."/>
            <person name="Lee Y."/>
            <person name="Lee H."/>
        </authorList>
    </citation>
    <scope>NUCLEOTIDE SEQUENCE</scope>
</reference>